<evidence type="ECO:0000313" key="2">
    <source>
        <dbReference type="EMBL" id="MBB5835880.1"/>
    </source>
</evidence>
<dbReference type="Proteomes" id="UP000549971">
    <property type="component" value="Unassembled WGS sequence"/>
</dbReference>
<name>A0A7W9J5Q5_9ACTN</name>
<dbReference type="Pfam" id="PF12680">
    <property type="entry name" value="SnoaL_2"/>
    <property type="match status" value="1"/>
</dbReference>
<feature type="domain" description="SnoaL-like" evidence="1">
    <location>
        <begin position="17"/>
        <end position="109"/>
    </location>
</feature>
<dbReference type="GO" id="GO:0016853">
    <property type="term" value="F:isomerase activity"/>
    <property type="evidence" value="ECO:0007669"/>
    <property type="project" value="UniProtKB-KW"/>
</dbReference>
<comment type="caution">
    <text evidence="2">The sequence shown here is derived from an EMBL/GenBank/DDBJ whole genome shotgun (WGS) entry which is preliminary data.</text>
</comment>
<dbReference type="InterPro" id="IPR037401">
    <property type="entry name" value="SnoaL-like"/>
</dbReference>
<gene>
    <name evidence="2" type="ORF">HDA39_002614</name>
</gene>
<reference evidence="2 3" key="1">
    <citation type="submission" date="2020-08" db="EMBL/GenBank/DDBJ databases">
        <title>Sequencing the genomes of 1000 actinobacteria strains.</title>
        <authorList>
            <person name="Klenk H.-P."/>
        </authorList>
    </citation>
    <scope>NUCLEOTIDE SEQUENCE [LARGE SCALE GENOMIC DNA]</scope>
    <source>
        <strain evidence="2 3">DSM 28967</strain>
    </source>
</reference>
<dbReference type="RefSeq" id="WP_184795470.1">
    <property type="nucleotide sequence ID" value="NZ_JACHMY010000001.1"/>
</dbReference>
<dbReference type="SUPFAM" id="SSF54427">
    <property type="entry name" value="NTF2-like"/>
    <property type="match status" value="1"/>
</dbReference>
<dbReference type="InterPro" id="IPR032710">
    <property type="entry name" value="NTF2-like_dom_sf"/>
</dbReference>
<evidence type="ECO:0000259" key="1">
    <source>
        <dbReference type="Pfam" id="PF12680"/>
    </source>
</evidence>
<sequence>MTARADQFAVALNKLDETGDARPIAQLFADDAELTRPQLRDDPAGGPEPFWTAYQQQFHDLATSFTRIEEVGDLAVLEWSSQGRLATGRPIQYAGVSVLNFDDTDRIVRFATYFDTAAFTMPTSQDTD</sequence>
<dbReference type="AlphaFoldDB" id="A0A7W9J5Q5"/>
<organism evidence="2 3">
    <name type="scientific">Kribbella italica</name>
    <dbReference type="NCBI Taxonomy" id="1540520"/>
    <lineage>
        <taxon>Bacteria</taxon>
        <taxon>Bacillati</taxon>
        <taxon>Actinomycetota</taxon>
        <taxon>Actinomycetes</taxon>
        <taxon>Propionibacteriales</taxon>
        <taxon>Kribbellaceae</taxon>
        <taxon>Kribbella</taxon>
    </lineage>
</organism>
<keyword evidence="3" id="KW-1185">Reference proteome</keyword>
<dbReference type="Gene3D" id="3.10.450.50">
    <property type="match status" value="1"/>
</dbReference>
<proteinExistence type="predicted"/>
<accession>A0A7W9J5Q5</accession>
<evidence type="ECO:0000313" key="3">
    <source>
        <dbReference type="Proteomes" id="UP000549971"/>
    </source>
</evidence>
<keyword evidence="2" id="KW-0413">Isomerase</keyword>
<protein>
    <submittedName>
        <fullName evidence="2">Ketosteroid isomerase-like protein</fullName>
    </submittedName>
</protein>
<dbReference type="EMBL" id="JACHMY010000001">
    <property type="protein sequence ID" value="MBB5835880.1"/>
    <property type="molecule type" value="Genomic_DNA"/>
</dbReference>